<evidence type="ECO:0000256" key="4">
    <source>
        <dbReference type="ARBA" id="ARBA00022989"/>
    </source>
</evidence>
<evidence type="ECO:0000256" key="3">
    <source>
        <dbReference type="ARBA" id="ARBA00022741"/>
    </source>
</evidence>
<accession>I4FXQ7</accession>
<evidence type="ECO:0000256" key="5">
    <source>
        <dbReference type="ARBA" id="ARBA00023134"/>
    </source>
</evidence>
<reference evidence="8 9" key="1">
    <citation type="submission" date="2012-04" db="EMBL/GenBank/DDBJ databases">
        <authorList>
            <person name="Genoscope - CEA"/>
        </authorList>
    </citation>
    <scope>NUCLEOTIDE SEQUENCE [LARGE SCALE GENOMIC DNA]</scope>
    <source>
        <strain evidence="8 9">9717</strain>
    </source>
</reference>
<dbReference type="GO" id="GO:0016020">
    <property type="term" value="C:membrane"/>
    <property type="evidence" value="ECO:0007669"/>
    <property type="project" value="UniProtKB-SubCell"/>
</dbReference>
<dbReference type="NCBIfam" id="TIGR00231">
    <property type="entry name" value="small_GTP"/>
    <property type="match status" value="1"/>
</dbReference>
<evidence type="ECO:0000313" key="8">
    <source>
        <dbReference type="EMBL" id="CCI00468.1"/>
    </source>
</evidence>
<dbReference type="EMBL" id="CAII01000845">
    <property type="protein sequence ID" value="CCI00468.1"/>
    <property type="molecule type" value="Genomic_DNA"/>
</dbReference>
<dbReference type="GO" id="GO:0030488">
    <property type="term" value="P:tRNA methylation"/>
    <property type="evidence" value="ECO:0007669"/>
    <property type="project" value="TreeGrafter"/>
</dbReference>
<dbReference type="GO" id="GO:0002098">
    <property type="term" value="P:tRNA wobble uridine modification"/>
    <property type="evidence" value="ECO:0007669"/>
    <property type="project" value="TreeGrafter"/>
</dbReference>
<dbReference type="InterPro" id="IPR006073">
    <property type="entry name" value="GTP-bd"/>
</dbReference>
<dbReference type="InterPro" id="IPR021147">
    <property type="entry name" value="DUF697"/>
</dbReference>
<gene>
    <name evidence="8" type="ORF">MICAB_860006</name>
</gene>
<dbReference type="InterPro" id="IPR027417">
    <property type="entry name" value="P-loop_NTPase"/>
</dbReference>
<evidence type="ECO:0000256" key="2">
    <source>
        <dbReference type="ARBA" id="ARBA00022692"/>
    </source>
</evidence>
<keyword evidence="3" id="KW-0547">Nucleotide-binding</keyword>
<keyword evidence="5" id="KW-0342">GTP-binding</keyword>
<dbReference type="HOGENOM" id="CLU_035027_0_0_3"/>
<dbReference type="CDD" id="cd00880">
    <property type="entry name" value="Era_like"/>
    <property type="match status" value="1"/>
</dbReference>
<dbReference type="GO" id="GO:0005737">
    <property type="term" value="C:cytoplasm"/>
    <property type="evidence" value="ECO:0007669"/>
    <property type="project" value="TreeGrafter"/>
</dbReference>
<evidence type="ECO:0000313" key="9">
    <source>
        <dbReference type="Proteomes" id="UP000003172"/>
    </source>
</evidence>
<evidence type="ECO:0000259" key="7">
    <source>
        <dbReference type="Pfam" id="PF01926"/>
    </source>
</evidence>
<keyword evidence="4" id="KW-1133">Transmembrane helix</keyword>
<dbReference type="RefSeq" id="WP_002757491.1">
    <property type="nucleotide sequence ID" value="NZ_HE972669.1"/>
</dbReference>
<dbReference type="Proteomes" id="UP000003172">
    <property type="component" value="Unassembled WGS sequence"/>
</dbReference>
<name>I4FXQ7_MICAE</name>
<organism evidence="8 9">
    <name type="scientific">Microcystis aeruginosa PCC 9717</name>
    <dbReference type="NCBI Taxonomy" id="1160286"/>
    <lineage>
        <taxon>Bacteria</taxon>
        <taxon>Bacillati</taxon>
        <taxon>Cyanobacteriota</taxon>
        <taxon>Cyanophyceae</taxon>
        <taxon>Oscillatoriophycideae</taxon>
        <taxon>Chroococcales</taxon>
        <taxon>Microcystaceae</taxon>
        <taxon>Microcystis</taxon>
    </lineage>
</organism>
<dbReference type="PANTHER" id="PTHR42714:SF6">
    <property type="entry name" value="TRANSLATION INITIATION FACTOR IF-2"/>
    <property type="match status" value="1"/>
</dbReference>
<sequence>MTSDPFLDRAWNTEDLEQALRGVGTIQEELNYNQARNSLSKLVDRLDLTSIEKIGLEAEIDRLVALLEKLDRSLIQIAAFGLVGRGKSSILNALVGQEIFTTGPLHGVTRTIKGVNWQLSSDDTFPHLARLTLNGQGNAQVQLLDTPGIDEVDGQTREILACQVAQQVDLILFIISGDMTKVEFSALAKLREAGKPMILVFNKIDQYPEVDRLAIYEKIASERVKELLSPDEIVMVAASPLLAETVQGQDGRLKTQRFRGNPQIEALKLKILEILEREGKSLVALNSMLYADEVNEQIVARKMAIRDRGANQLIQKAVMIKASAIALNPVTVLDLFTGAVIDLAMILALSRLYGIDLTRQGAIALLQKIALNMGGISASEFLAVLGLSSLKGLLGLSIPATGGISLLPYTSIALTQAGVAGVSCYAIGQVTKTYLANGATWGPDGPKAVVASILDSLDETSILNRIKRELGSKLGGGGLFSVAKGTA</sequence>
<evidence type="ECO:0000256" key="6">
    <source>
        <dbReference type="ARBA" id="ARBA00023136"/>
    </source>
</evidence>
<keyword evidence="2" id="KW-0812">Transmembrane</keyword>
<dbReference type="SUPFAM" id="SSF52540">
    <property type="entry name" value="P-loop containing nucleoside triphosphate hydrolases"/>
    <property type="match status" value="1"/>
</dbReference>
<dbReference type="Gene3D" id="3.40.50.300">
    <property type="entry name" value="P-loop containing nucleotide triphosphate hydrolases"/>
    <property type="match status" value="1"/>
</dbReference>
<dbReference type="Pfam" id="PF01926">
    <property type="entry name" value="MMR_HSR1"/>
    <property type="match status" value="1"/>
</dbReference>
<dbReference type="InterPro" id="IPR005225">
    <property type="entry name" value="Small_GTP-bd"/>
</dbReference>
<dbReference type="GO" id="GO:0005525">
    <property type="term" value="F:GTP binding"/>
    <property type="evidence" value="ECO:0007669"/>
    <property type="project" value="UniProtKB-KW"/>
</dbReference>
<protein>
    <submittedName>
        <fullName evidence="8">Genome sequencing data, contig C328</fullName>
    </submittedName>
</protein>
<comment type="subcellular location">
    <subcellularLocation>
        <location evidence="1">Membrane</location>
        <topology evidence="1">Multi-pass membrane protein</topology>
    </subcellularLocation>
</comment>
<dbReference type="Pfam" id="PF05128">
    <property type="entry name" value="DUF697"/>
    <property type="match status" value="1"/>
</dbReference>
<evidence type="ECO:0000256" key="1">
    <source>
        <dbReference type="ARBA" id="ARBA00004141"/>
    </source>
</evidence>
<dbReference type="AlphaFoldDB" id="I4FXQ7"/>
<feature type="domain" description="G" evidence="7">
    <location>
        <begin position="77"/>
        <end position="203"/>
    </location>
</feature>
<comment type="caution">
    <text evidence="8">The sequence shown here is derived from an EMBL/GenBank/DDBJ whole genome shotgun (WGS) entry which is preliminary data.</text>
</comment>
<dbReference type="PANTHER" id="PTHR42714">
    <property type="entry name" value="TRNA MODIFICATION GTPASE GTPBP3"/>
    <property type="match status" value="1"/>
</dbReference>
<proteinExistence type="predicted"/>
<keyword evidence="6" id="KW-0472">Membrane</keyword>